<dbReference type="STRING" id="1076937.SAMN04488120_102242"/>
<dbReference type="PANTHER" id="PTHR30288:SF0">
    <property type="entry name" value="FLAGELLAR HOOK-ASSOCIATED PROTEIN 2"/>
    <property type="match status" value="1"/>
</dbReference>
<dbReference type="GO" id="GO:0005576">
    <property type="term" value="C:extracellular region"/>
    <property type="evidence" value="ECO:0007669"/>
    <property type="project" value="UniProtKB-SubCell"/>
</dbReference>
<comment type="subcellular location">
    <subcellularLocation>
        <location evidence="5">Secreted</location>
    </subcellularLocation>
    <subcellularLocation>
        <location evidence="5">Bacterial flagellum</location>
    </subcellularLocation>
</comment>
<keyword evidence="9" id="KW-1185">Reference proteome</keyword>
<dbReference type="RefSeq" id="WP_091531522.1">
    <property type="nucleotide sequence ID" value="NZ_FOOC01000002.1"/>
</dbReference>
<comment type="subunit">
    <text evidence="2 5">Homopentamer.</text>
</comment>
<dbReference type="Pfam" id="PF07195">
    <property type="entry name" value="FliD_C"/>
    <property type="match status" value="1"/>
</dbReference>
<dbReference type="Pfam" id="PF07196">
    <property type="entry name" value="Flagellin_IN"/>
    <property type="match status" value="1"/>
</dbReference>
<evidence type="ECO:0000256" key="1">
    <source>
        <dbReference type="ARBA" id="ARBA00009764"/>
    </source>
</evidence>
<feature type="domain" description="Flagellar hook-associated protein 2 C-terminal" evidence="7">
    <location>
        <begin position="205"/>
        <end position="425"/>
    </location>
</feature>
<protein>
    <recommendedName>
        <fullName evidence="5">Flagellar hook-associated protein 2</fullName>
        <shortName evidence="5">HAP2</shortName>
    </recommendedName>
    <alternativeName>
        <fullName evidence="5">Flagellar cap protein</fullName>
    </alternativeName>
</protein>
<sequence>MPSITSSGIGSGLDIASLVAQLVAAERSPTQTRITQAQNKLNVQLSALGTFKGALSDVKAKLDALRSDGVLGALKATVSNPDAFTASATAAATAGRYDIEVVSLARAHKLVSAAYPGGGATVLGDGDVEISVGGESFTVTLGGGENTLADLRSKINATSDNTGVSATLINTDGGTRLLLTATRTGADHAIVVTSGLVSFTEQQAAADAHVRIEGYDHFASSNTISDAIDGVTLHLTGADPGQVHTLTLAPDDEAVTKAVSAFVNAYNAAVTTVASLTRYDAEKRSAAPLTGDGAVRSAMQNLRNVLGATVEAGSFDYLADIGITTRTDGTLVLDGGKLAAALASDRGSVERLFTAENGYAVRLATVLDEVLGADGSIGTKTEALQARLRDLDGQQQALDDRMARVQARYQAQFSALDALIAQMNSTSNFLTQQLTGLAQLNKRS</sequence>
<dbReference type="AlphaFoldDB" id="A0A1I2HV18"/>
<evidence type="ECO:0000313" key="8">
    <source>
        <dbReference type="EMBL" id="SFF33448.1"/>
    </source>
</evidence>
<comment type="function">
    <text evidence="5">Required for morphogenesis and for the elongation of the flagellar filament by facilitating polymerization of the flagellin monomers at the tip of growing filament. Forms a capping structure, which prevents flagellin subunits (transported through the central channel of the flagellum) from leaking out without polymerization at the distal end.</text>
</comment>
<evidence type="ECO:0000259" key="6">
    <source>
        <dbReference type="Pfam" id="PF02465"/>
    </source>
</evidence>
<keyword evidence="4 5" id="KW-0975">Bacterial flagellum</keyword>
<dbReference type="OrthoDB" id="5980200at2"/>
<dbReference type="InterPro" id="IPR010809">
    <property type="entry name" value="FliD_C"/>
</dbReference>
<gene>
    <name evidence="8" type="ORF">SAMN04488120_102242</name>
</gene>
<dbReference type="GO" id="GO:0071973">
    <property type="term" value="P:bacterial-type flagellum-dependent cell motility"/>
    <property type="evidence" value="ECO:0007669"/>
    <property type="project" value="TreeGrafter"/>
</dbReference>
<proteinExistence type="inferred from homology"/>
<evidence type="ECO:0000256" key="5">
    <source>
        <dbReference type="RuleBase" id="RU362066"/>
    </source>
</evidence>
<keyword evidence="8" id="KW-0969">Cilium</keyword>
<dbReference type="GO" id="GO:0009421">
    <property type="term" value="C:bacterial-type flagellum filament cap"/>
    <property type="evidence" value="ECO:0007669"/>
    <property type="project" value="InterPro"/>
</dbReference>
<feature type="domain" description="Flagellar hook-associated protein 2 N-terminal" evidence="6">
    <location>
        <begin position="11"/>
        <end position="108"/>
    </location>
</feature>
<dbReference type="InterPro" id="IPR040026">
    <property type="entry name" value="FliD"/>
</dbReference>
<name>A0A1I2HV18_9GAMM</name>
<reference evidence="8 9" key="1">
    <citation type="submission" date="2016-10" db="EMBL/GenBank/DDBJ databases">
        <authorList>
            <person name="de Groot N.N."/>
        </authorList>
    </citation>
    <scope>NUCLEOTIDE SEQUENCE [LARGE SCALE GENOMIC DNA]</scope>
    <source>
        <strain evidence="8 9">DSM 23609</strain>
    </source>
</reference>
<keyword evidence="5" id="KW-0964">Secreted</keyword>
<dbReference type="Pfam" id="PF02465">
    <property type="entry name" value="FliD_N"/>
    <property type="match status" value="1"/>
</dbReference>
<dbReference type="InterPro" id="IPR010810">
    <property type="entry name" value="Flagellin_hook_IN_motif"/>
</dbReference>
<comment type="similarity">
    <text evidence="1 5">Belongs to the FliD family.</text>
</comment>
<dbReference type="GO" id="GO:0007155">
    <property type="term" value="P:cell adhesion"/>
    <property type="evidence" value="ECO:0007669"/>
    <property type="project" value="InterPro"/>
</dbReference>
<evidence type="ECO:0000256" key="4">
    <source>
        <dbReference type="ARBA" id="ARBA00023143"/>
    </source>
</evidence>
<evidence type="ECO:0000313" key="9">
    <source>
        <dbReference type="Proteomes" id="UP000199771"/>
    </source>
</evidence>
<keyword evidence="3" id="KW-0175">Coiled coil</keyword>
<dbReference type="Proteomes" id="UP000199771">
    <property type="component" value="Unassembled WGS sequence"/>
</dbReference>
<accession>A0A1I2HV18</accession>
<keyword evidence="8" id="KW-0966">Cell projection</keyword>
<dbReference type="PANTHER" id="PTHR30288">
    <property type="entry name" value="FLAGELLAR CAP/ASSEMBLY PROTEIN FLID"/>
    <property type="match status" value="1"/>
</dbReference>
<evidence type="ECO:0000256" key="2">
    <source>
        <dbReference type="ARBA" id="ARBA00011255"/>
    </source>
</evidence>
<evidence type="ECO:0000259" key="7">
    <source>
        <dbReference type="Pfam" id="PF07195"/>
    </source>
</evidence>
<organism evidence="8 9">
    <name type="scientific">Fontimonas thermophila</name>
    <dbReference type="NCBI Taxonomy" id="1076937"/>
    <lineage>
        <taxon>Bacteria</taxon>
        <taxon>Pseudomonadati</taxon>
        <taxon>Pseudomonadota</taxon>
        <taxon>Gammaproteobacteria</taxon>
        <taxon>Nevskiales</taxon>
        <taxon>Nevskiaceae</taxon>
        <taxon>Fontimonas</taxon>
    </lineage>
</organism>
<keyword evidence="8" id="KW-0282">Flagellum</keyword>
<dbReference type="InterPro" id="IPR003481">
    <property type="entry name" value="FliD_N"/>
</dbReference>
<evidence type="ECO:0000256" key="3">
    <source>
        <dbReference type="ARBA" id="ARBA00023054"/>
    </source>
</evidence>
<dbReference type="EMBL" id="FOOC01000002">
    <property type="protein sequence ID" value="SFF33448.1"/>
    <property type="molecule type" value="Genomic_DNA"/>
</dbReference>
<dbReference type="GO" id="GO:0009424">
    <property type="term" value="C:bacterial-type flagellum hook"/>
    <property type="evidence" value="ECO:0007669"/>
    <property type="project" value="UniProtKB-UniRule"/>
</dbReference>